<sequence length="697" mass="73680">MKERFDVFGMTCSACSAHVEKSVRALEGVREANVNLLQNTMSVDFDEQVLTKNGIIAAVRKAGYDAKAQSEEAAAPKQQAGSDELHGMKTRLITSIVFLVLLMYISMGHMLGAPLPQFLHGTENGGAFAFTQFLLTLPILYMNRNYFINGFKRLFQRAPNMDSLIAIGAGAAVVYGIYAIYRIMEGLGHGDLALADSYTMDLYFESAGMILTLITVGKFLEARSKGKTSEAITKLLNLAPKTATVVRDGVELTVETKDLAAGDVIVVKTGESIPVDGTVLEGTAAVDESAITGESIPVEKHAGDKVISATVNQSGYFKFRAERVGADTTLSQIVRLVEEAASSKAPISKLADKVSAVFVPTVITIAVLTVIVWLITGHSVSFALSCGIAVLVISCPCALGLATPTAIMVGTGRGAEMGVLIKSAEALEIAHEVKTVVMDKTGTVTVGKPQITDIVTNGVTEKELLHVAAAVEKPSEHPLAAAILERAGTPAPVTDFQQAAGRGLSAVLDGKRILAGNQKWMEENGVALEAVAQTADGFADEGKTPLYFAADGALLGMIAVADVVKPTSKEAIEEFAHMGVNVVMLTGDNRKTAEAIQRQLGIQKVIAEVLPQDKEAEIQRLQAGGAKVAMIGDGVNDAPALARADVGVAIGAGTDIAIESADIVLMKSDLKDAAAAFELSRAVIRNIKENLFWAFFY</sequence>
<dbReference type="FunFam" id="2.70.150.10:FF:000020">
    <property type="entry name" value="Copper-exporting P-type ATPase A"/>
    <property type="match status" value="1"/>
</dbReference>
<name>A0A9D1S6V7_9FIRM</name>
<feature type="transmembrane region" description="Helical" evidence="22">
    <location>
        <begin position="125"/>
        <end position="143"/>
    </location>
</feature>
<keyword evidence="13" id="KW-0460">Magnesium</keyword>
<keyword evidence="8 22" id="KW-0812">Transmembrane</keyword>
<evidence type="ECO:0000256" key="10">
    <source>
        <dbReference type="ARBA" id="ARBA00022741"/>
    </source>
</evidence>
<evidence type="ECO:0000256" key="20">
    <source>
        <dbReference type="ARBA" id="ARBA00033239"/>
    </source>
</evidence>
<keyword evidence="14" id="KW-1278">Translocase</keyword>
<keyword evidence="9 22" id="KW-0479">Metal-binding</keyword>
<proteinExistence type="inferred from homology"/>
<dbReference type="Gene3D" id="3.40.1110.10">
    <property type="entry name" value="Calcium-transporting ATPase, cytoplasmic domain N"/>
    <property type="match status" value="1"/>
</dbReference>
<accession>A0A9D1S6V7</accession>
<dbReference type="InterPro" id="IPR008250">
    <property type="entry name" value="ATPase_P-typ_transduc_dom_A_sf"/>
</dbReference>
<dbReference type="GO" id="GO:0005507">
    <property type="term" value="F:copper ion binding"/>
    <property type="evidence" value="ECO:0007669"/>
    <property type="project" value="TreeGrafter"/>
</dbReference>
<dbReference type="GO" id="GO:0005524">
    <property type="term" value="F:ATP binding"/>
    <property type="evidence" value="ECO:0007669"/>
    <property type="project" value="UniProtKB-UniRule"/>
</dbReference>
<dbReference type="GO" id="GO:0055070">
    <property type="term" value="P:copper ion homeostasis"/>
    <property type="evidence" value="ECO:0007669"/>
    <property type="project" value="TreeGrafter"/>
</dbReference>
<dbReference type="InterPro" id="IPR018303">
    <property type="entry name" value="ATPase_P-typ_P_site"/>
</dbReference>
<evidence type="ECO:0000256" key="15">
    <source>
        <dbReference type="ARBA" id="ARBA00022989"/>
    </source>
</evidence>
<dbReference type="PANTHER" id="PTHR43520:SF8">
    <property type="entry name" value="P-TYPE CU(+) TRANSPORTER"/>
    <property type="match status" value="1"/>
</dbReference>
<dbReference type="Pfam" id="PF00122">
    <property type="entry name" value="E1-E2_ATPase"/>
    <property type="match status" value="1"/>
</dbReference>
<dbReference type="InterPro" id="IPR006121">
    <property type="entry name" value="HMA_dom"/>
</dbReference>
<evidence type="ECO:0000256" key="22">
    <source>
        <dbReference type="RuleBase" id="RU362081"/>
    </source>
</evidence>
<dbReference type="PANTHER" id="PTHR43520">
    <property type="entry name" value="ATP7, ISOFORM B"/>
    <property type="match status" value="1"/>
</dbReference>
<keyword evidence="10 22" id="KW-0547">Nucleotide-binding</keyword>
<evidence type="ECO:0000256" key="1">
    <source>
        <dbReference type="ARBA" id="ARBA00004651"/>
    </source>
</evidence>
<feature type="transmembrane region" description="Helical" evidence="22">
    <location>
        <begin position="164"/>
        <end position="183"/>
    </location>
</feature>
<organism evidence="24 25">
    <name type="scientific">Candidatus Avimonoglobus intestinipullorum</name>
    <dbReference type="NCBI Taxonomy" id="2840699"/>
    <lineage>
        <taxon>Bacteria</taxon>
        <taxon>Bacillati</taxon>
        <taxon>Bacillota</taxon>
        <taxon>Clostridia</taxon>
        <taxon>Eubacteriales</taxon>
        <taxon>Candidatus Avimonoglobus</taxon>
    </lineage>
</organism>
<evidence type="ECO:0000256" key="21">
    <source>
        <dbReference type="ARBA" id="ARBA00049289"/>
    </source>
</evidence>
<dbReference type="SFLD" id="SFLDG00002">
    <property type="entry name" value="C1.7:_P-type_atpase_like"/>
    <property type="match status" value="1"/>
</dbReference>
<evidence type="ECO:0000256" key="11">
    <source>
        <dbReference type="ARBA" id="ARBA00022796"/>
    </source>
</evidence>
<dbReference type="SFLD" id="SFLDF00027">
    <property type="entry name" value="p-type_atpase"/>
    <property type="match status" value="1"/>
</dbReference>
<dbReference type="InterPro" id="IPR059000">
    <property type="entry name" value="ATPase_P-type_domA"/>
</dbReference>
<dbReference type="EC" id="7.2.2.8" evidence="3"/>
<dbReference type="Gene3D" id="3.30.70.100">
    <property type="match status" value="1"/>
</dbReference>
<keyword evidence="11" id="KW-0187">Copper transport</keyword>
<dbReference type="InterPro" id="IPR001757">
    <property type="entry name" value="P_typ_ATPase"/>
</dbReference>
<keyword evidence="16" id="KW-0186">Copper</keyword>
<evidence type="ECO:0000256" key="12">
    <source>
        <dbReference type="ARBA" id="ARBA00022840"/>
    </source>
</evidence>
<evidence type="ECO:0000256" key="7">
    <source>
        <dbReference type="ARBA" id="ARBA00022553"/>
    </source>
</evidence>
<dbReference type="InterPro" id="IPR027256">
    <property type="entry name" value="P-typ_ATPase_IB"/>
</dbReference>
<dbReference type="Gene3D" id="3.40.50.1000">
    <property type="entry name" value="HAD superfamily/HAD-like"/>
    <property type="match status" value="1"/>
</dbReference>
<dbReference type="GO" id="GO:0140581">
    <property type="term" value="F:P-type monovalent copper transporter activity"/>
    <property type="evidence" value="ECO:0007669"/>
    <property type="project" value="UniProtKB-EC"/>
</dbReference>
<protein>
    <recommendedName>
        <fullName evidence="4">Copper-exporting P-type ATPase</fullName>
        <ecNumber evidence="3">7.2.2.8</ecNumber>
    </recommendedName>
    <alternativeName>
        <fullName evidence="19">Copper-exporting P-type ATPase A</fullName>
    </alternativeName>
    <alternativeName>
        <fullName evidence="20">Cu(+)-exporting ATPase</fullName>
    </alternativeName>
</protein>
<dbReference type="SUPFAM" id="SSF81653">
    <property type="entry name" value="Calcium ATPase, transduction domain A"/>
    <property type="match status" value="1"/>
</dbReference>
<dbReference type="NCBIfam" id="TIGR01525">
    <property type="entry name" value="ATPase-IB_hvy"/>
    <property type="match status" value="1"/>
</dbReference>
<keyword evidence="17" id="KW-0406">Ion transport</keyword>
<evidence type="ECO:0000259" key="23">
    <source>
        <dbReference type="PROSITE" id="PS50846"/>
    </source>
</evidence>
<dbReference type="InterPro" id="IPR036412">
    <property type="entry name" value="HAD-like_sf"/>
</dbReference>
<evidence type="ECO:0000313" key="24">
    <source>
        <dbReference type="EMBL" id="HIU48668.1"/>
    </source>
</evidence>
<feature type="transmembrane region" description="Helical" evidence="22">
    <location>
        <begin position="354"/>
        <end position="376"/>
    </location>
</feature>
<keyword evidence="15 22" id="KW-1133">Transmembrane helix</keyword>
<dbReference type="CDD" id="cd02094">
    <property type="entry name" value="P-type_ATPase_Cu-like"/>
    <property type="match status" value="1"/>
</dbReference>
<dbReference type="PROSITE" id="PS00154">
    <property type="entry name" value="ATPASE_E1_E2"/>
    <property type="match status" value="1"/>
</dbReference>
<dbReference type="InterPro" id="IPR017969">
    <property type="entry name" value="Heavy-metal-associated_CS"/>
</dbReference>
<dbReference type="InterPro" id="IPR023299">
    <property type="entry name" value="ATPase_P-typ_cyto_dom_N"/>
</dbReference>
<evidence type="ECO:0000256" key="2">
    <source>
        <dbReference type="ARBA" id="ARBA00006024"/>
    </source>
</evidence>
<dbReference type="AlphaFoldDB" id="A0A9D1S6V7"/>
<dbReference type="PROSITE" id="PS01047">
    <property type="entry name" value="HMA_1"/>
    <property type="match status" value="1"/>
</dbReference>
<evidence type="ECO:0000256" key="17">
    <source>
        <dbReference type="ARBA" id="ARBA00023065"/>
    </source>
</evidence>
<dbReference type="SUPFAM" id="SSF55008">
    <property type="entry name" value="HMA, heavy metal-associated domain"/>
    <property type="match status" value="1"/>
</dbReference>
<evidence type="ECO:0000256" key="8">
    <source>
        <dbReference type="ARBA" id="ARBA00022692"/>
    </source>
</evidence>
<keyword evidence="7" id="KW-0597">Phosphoprotein</keyword>
<dbReference type="SFLD" id="SFLDS00003">
    <property type="entry name" value="Haloacid_Dehalogenase"/>
    <property type="match status" value="1"/>
</dbReference>
<feature type="domain" description="HMA" evidence="23">
    <location>
        <begin position="1"/>
        <end position="67"/>
    </location>
</feature>
<dbReference type="Gene3D" id="2.70.150.10">
    <property type="entry name" value="Calcium-transporting ATPase, cytoplasmic transduction domain A"/>
    <property type="match status" value="1"/>
</dbReference>
<dbReference type="SUPFAM" id="SSF56784">
    <property type="entry name" value="HAD-like"/>
    <property type="match status" value="1"/>
</dbReference>
<evidence type="ECO:0000256" key="18">
    <source>
        <dbReference type="ARBA" id="ARBA00023136"/>
    </source>
</evidence>
<dbReference type="GO" id="GO:0016887">
    <property type="term" value="F:ATP hydrolysis activity"/>
    <property type="evidence" value="ECO:0007669"/>
    <property type="project" value="InterPro"/>
</dbReference>
<evidence type="ECO:0000256" key="5">
    <source>
        <dbReference type="ARBA" id="ARBA00022448"/>
    </source>
</evidence>
<gene>
    <name evidence="24" type="ORF">IAB04_04845</name>
</gene>
<dbReference type="InterPro" id="IPR036163">
    <property type="entry name" value="HMA_dom_sf"/>
</dbReference>
<keyword evidence="12 22" id="KW-0067">ATP-binding</keyword>
<feature type="transmembrane region" description="Helical" evidence="22">
    <location>
        <begin position="92"/>
        <end position="113"/>
    </location>
</feature>
<dbReference type="InterPro" id="IPR023298">
    <property type="entry name" value="ATPase_P-typ_TM_dom_sf"/>
</dbReference>
<dbReference type="FunFam" id="3.30.70.100:FF:000005">
    <property type="entry name" value="Copper-exporting P-type ATPase A"/>
    <property type="match status" value="1"/>
</dbReference>
<dbReference type="GO" id="GO:0005886">
    <property type="term" value="C:plasma membrane"/>
    <property type="evidence" value="ECO:0007669"/>
    <property type="project" value="UniProtKB-SubCell"/>
</dbReference>
<dbReference type="PRINTS" id="PR00943">
    <property type="entry name" value="CUATPASE"/>
</dbReference>
<dbReference type="CDD" id="cd00371">
    <property type="entry name" value="HMA"/>
    <property type="match status" value="1"/>
</dbReference>
<keyword evidence="5" id="KW-0813">Transport</keyword>
<dbReference type="NCBIfam" id="TIGR01494">
    <property type="entry name" value="ATPase_P-type"/>
    <property type="match status" value="1"/>
</dbReference>
<dbReference type="GO" id="GO:0043682">
    <property type="term" value="F:P-type divalent copper transporter activity"/>
    <property type="evidence" value="ECO:0007669"/>
    <property type="project" value="TreeGrafter"/>
</dbReference>
<comment type="similarity">
    <text evidence="2 22">Belongs to the cation transport ATPase (P-type) (TC 3.A.3) family. Type IB subfamily.</text>
</comment>
<dbReference type="InterPro" id="IPR023214">
    <property type="entry name" value="HAD_sf"/>
</dbReference>
<evidence type="ECO:0000256" key="19">
    <source>
        <dbReference type="ARBA" id="ARBA00029719"/>
    </source>
</evidence>
<dbReference type="PROSITE" id="PS50846">
    <property type="entry name" value="HMA_2"/>
    <property type="match status" value="1"/>
</dbReference>
<feature type="transmembrane region" description="Helical" evidence="22">
    <location>
        <begin position="382"/>
        <end position="403"/>
    </location>
</feature>
<evidence type="ECO:0000256" key="16">
    <source>
        <dbReference type="ARBA" id="ARBA00023008"/>
    </source>
</evidence>
<comment type="subcellular location">
    <subcellularLocation>
        <location evidence="1">Cell membrane</location>
        <topology evidence="1">Multi-pass membrane protein</topology>
    </subcellularLocation>
</comment>
<evidence type="ECO:0000256" key="3">
    <source>
        <dbReference type="ARBA" id="ARBA00012517"/>
    </source>
</evidence>
<dbReference type="FunFam" id="3.40.50.1000:FF:000144">
    <property type="entry name" value="copper-transporting ATPase 1 isoform X2"/>
    <property type="match status" value="1"/>
</dbReference>
<dbReference type="NCBIfam" id="TIGR01511">
    <property type="entry name" value="ATPase-IB1_Cu"/>
    <property type="match status" value="1"/>
</dbReference>
<feature type="non-terminal residue" evidence="24">
    <location>
        <position position="697"/>
    </location>
</feature>
<evidence type="ECO:0000256" key="14">
    <source>
        <dbReference type="ARBA" id="ARBA00022967"/>
    </source>
</evidence>
<keyword evidence="18 22" id="KW-0472">Membrane</keyword>
<keyword evidence="6 22" id="KW-1003">Cell membrane</keyword>
<reference evidence="24" key="1">
    <citation type="submission" date="2020-10" db="EMBL/GenBank/DDBJ databases">
        <authorList>
            <person name="Gilroy R."/>
        </authorList>
    </citation>
    <scope>NUCLEOTIDE SEQUENCE</scope>
    <source>
        <strain evidence="24">ChiSjej4B22-9803</strain>
    </source>
</reference>
<comment type="catalytic activity">
    <reaction evidence="21">
        <text>Cu(+)(in) + ATP + H2O = Cu(+)(out) + ADP + phosphate + H(+)</text>
        <dbReference type="Rhea" id="RHEA:25792"/>
        <dbReference type="ChEBI" id="CHEBI:15377"/>
        <dbReference type="ChEBI" id="CHEBI:15378"/>
        <dbReference type="ChEBI" id="CHEBI:30616"/>
        <dbReference type="ChEBI" id="CHEBI:43474"/>
        <dbReference type="ChEBI" id="CHEBI:49552"/>
        <dbReference type="ChEBI" id="CHEBI:456216"/>
        <dbReference type="EC" id="7.2.2.8"/>
    </reaction>
</comment>
<dbReference type="InterPro" id="IPR044492">
    <property type="entry name" value="P_typ_ATPase_HD_dom"/>
</dbReference>
<feature type="transmembrane region" description="Helical" evidence="22">
    <location>
        <begin position="203"/>
        <end position="220"/>
    </location>
</feature>
<evidence type="ECO:0000256" key="6">
    <source>
        <dbReference type="ARBA" id="ARBA00022475"/>
    </source>
</evidence>
<dbReference type="PRINTS" id="PR00119">
    <property type="entry name" value="CATATPASE"/>
</dbReference>
<dbReference type="SUPFAM" id="SSF81665">
    <property type="entry name" value="Calcium ATPase, transmembrane domain M"/>
    <property type="match status" value="1"/>
</dbReference>
<dbReference type="Pfam" id="PF00403">
    <property type="entry name" value="HMA"/>
    <property type="match status" value="1"/>
</dbReference>
<evidence type="ECO:0000313" key="25">
    <source>
        <dbReference type="Proteomes" id="UP000824111"/>
    </source>
</evidence>
<comment type="caution">
    <text evidence="24">The sequence shown here is derived from an EMBL/GenBank/DDBJ whole genome shotgun (WGS) entry which is preliminary data.</text>
</comment>
<reference evidence="24" key="2">
    <citation type="journal article" date="2021" name="PeerJ">
        <title>Extensive microbial diversity within the chicken gut microbiome revealed by metagenomics and culture.</title>
        <authorList>
            <person name="Gilroy R."/>
            <person name="Ravi A."/>
            <person name="Getino M."/>
            <person name="Pursley I."/>
            <person name="Horton D.L."/>
            <person name="Alikhan N.F."/>
            <person name="Baker D."/>
            <person name="Gharbi K."/>
            <person name="Hall N."/>
            <person name="Watson M."/>
            <person name="Adriaenssens E.M."/>
            <person name="Foster-Nyarko E."/>
            <person name="Jarju S."/>
            <person name="Secka A."/>
            <person name="Antonio M."/>
            <person name="Oren A."/>
            <person name="Chaudhuri R.R."/>
            <person name="La Ragione R."/>
            <person name="Hildebrand F."/>
            <person name="Pallen M.J."/>
        </authorList>
    </citation>
    <scope>NUCLEOTIDE SEQUENCE</scope>
    <source>
        <strain evidence="24">ChiSjej4B22-9803</strain>
    </source>
</reference>
<evidence type="ECO:0000256" key="13">
    <source>
        <dbReference type="ARBA" id="ARBA00022842"/>
    </source>
</evidence>
<evidence type="ECO:0000256" key="9">
    <source>
        <dbReference type="ARBA" id="ARBA00022723"/>
    </source>
</evidence>
<dbReference type="EMBL" id="DVND01000127">
    <property type="protein sequence ID" value="HIU48668.1"/>
    <property type="molecule type" value="Genomic_DNA"/>
</dbReference>
<dbReference type="Proteomes" id="UP000824111">
    <property type="component" value="Unassembled WGS sequence"/>
</dbReference>
<evidence type="ECO:0000256" key="4">
    <source>
        <dbReference type="ARBA" id="ARBA00015102"/>
    </source>
</evidence>
<dbReference type="Pfam" id="PF00702">
    <property type="entry name" value="Hydrolase"/>
    <property type="match status" value="1"/>
</dbReference>